<keyword evidence="8" id="KW-1185">Reference proteome</keyword>
<dbReference type="OrthoDB" id="1666376at2759"/>
<keyword evidence="4" id="KW-0804">Transcription</keyword>
<dbReference type="InterPro" id="IPR050655">
    <property type="entry name" value="Plant_B3_domain"/>
</dbReference>
<protein>
    <recommendedName>
        <fullName evidence="6">TF-B3 domain-containing protein</fullName>
    </recommendedName>
</protein>
<dbReference type="CDD" id="cd10017">
    <property type="entry name" value="B3_DNA"/>
    <property type="match status" value="1"/>
</dbReference>
<name>A0A9J6AQH6_SOLCO</name>
<comment type="caution">
    <text evidence="7">The sequence shown here is derived from an EMBL/GenBank/DDBJ whole genome shotgun (WGS) entry which is preliminary data.</text>
</comment>
<proteinExistence type="predicted"/>
<evidence type="ECO:0000256" key="1">
    <source>
        <dbReference type="ARBA" id="ARBA00004123"/>
    </source>
</evidence>
<dbReference type="Pfam" id="PF02362">
    <property type="entry name" value="B3"/>
    <property type="match status" value="1"/>
</dbReference>
<dbReference type="Gene3D" id="2.40.330.10">
    <property type="entry name" value="DNA-binding pseudobarrel domain"/>
    <property type="match status" value="1"/>
</dbReference>
<dbReference type="PANTHER" id="PTHR31920:SF148">
    <property type="entry name" value="B3 DOMAIN-CONTAINING PROTEIN OS03G0621600"/>
    <property type="match status" value="1"/>
</dbReference>
<evidence type="ECO:0000256" key="3">
    <source>
        <dbReference type="ARBA" id="ARBA00023125"/>
    </source>
</evidence>
<evidence type="ECO:0000256" key="5">
    <source>
        <dbReference type="ARBA" id="ARBA00023242"/>
    </source>
</evidence>
<dbReference type="InterPro" id="IPR003340">
    <property type="entry name" value="B3_DNA-bd"/>
</dbReference>
<evidence type="ECO:0000256" key="4">
    <source>
        <dbReference type="ARBA" id="ARBA00023163"/>
    </source>
</evidence>
<organism evidence="7 8">
    <name type="scientific">Solanum commersonii</name>
    <name type="common">Commerson's wild potato</name>
    <name type="synonym">Commerson's nightshade</name>
    <dbReference type="NCBI Taxonomy" id="4109"/>
    <lineage>
        <taxon>Eukaryota</taxon>
        <taxon>Viridiplantae</taxon>
        <taxon>Streptophyta</taxon>
        <taxon>Embryophyta</taxon>
        <taxon>Tracheophyta</taxon>
        <taxon>Spermatophyta</taxon>
        <taxon>Magnoliopsida</taxon>
        <taxon>eudicotyledons</taxon>
        <taxon>Gunneridae</taxon>
        <taxon>Pentapetalae</taxon>
        <taxon>asterids</taxon>
        <taxon>lamiids</taxon>
        <taxon>Solanales</taxon>
        <taxon>Solanaceae</taxon>
        <taxon>Solanoideae</taxon>
        <taxon>Solaneae</taxon>
        <taxon>Solanum</taxon>
    </lineage>
</organism>
<dbReference type="GO" id="GO:0005634">
    <property type="term" value="C:nucleus"/>
    <property type="evidence" value="ECO:0007669"/>
    <property type="project" value="UniProtKB-SubCell"/>
</dbReference>
<dbReference type="GO" id="GO:0003677">
    <property type="term" value="F:DNA binding"/>
    <property type="evidence" value="ECO:0007669"/>
    <property type="project" value="UniProtKB-KW"/>
</dbReference>
<accession>A0A9J6AQH6</accession>
<evidence type="ECO:0000256" key="2">
    <source>
        <dbReference type="ARBA" id="ARBA00023015"/>
    </source>
</evidence>
<dbReference type="PANTHER" id="PTHR31920">
    <property type="entry name" value="B3 DOMAIN-CONTAINING"/>
    <property type="match status" value="1"/>
</dbReference>
<dbReference type="SMART" id="SM01019">
    <property type="entry name" value="B3"/>
    <property type="match status" value="1"/>
</dbReference>
<evidence type="ECO:0000313" key="8">
    <source>
        <dbReference type="Proteomes" id="UP000824120"/>
    </source>
</evidence>
<dbReference type="PROSITE" id="PS50863">
    <property type="entry name" value="B3"/>
    <property type="match status" value="1"/>
</dbReference>
<evidence type="ECO:0000313" key="7">
    <source>
        <dbReference type="EMBL" id="KAG5626434.1"/>
    </source>
</evidence>
<dbReference type="EMBL" id="JACXVP010000002">
    <property type="protein sequence ID" value="KAG5626434.1"/>
    <property type="molecule type" value="Genomic_DNA"/>
</dbReference>
<feature type="domain" description="TF-B3" evidence="6">
    <location>
        <begin position="38"/>
        <end position="135"/>
    </location>
</feature>
<dbReference type="Proteomes" id="UP000824120">
    <property type="component" value="Chromosome 2"/>
</dbReference>
<gene>
    <name evidence="7" type="ORF">H5410_011652</name>
</gene>
<keyword evidence="2" id="KW-0805">Transcription regulation</keyword>
<evidence type="ECO:0000259" key="6">
    <source>
        <dbReference type="PROSITE" id="PS50863"/>
    </source>
</evidence>
<dbReference type="SUPFAM" id="SSF101936">
    <property type="entry name" value="DNA-binding pseudobarrel domain"/>
    <property type="match status" value="1"/>
</dbReference>
<reference evidence="7 8" key="1">
    <citation type="submission" date="2020-09" db="EMBL/GenBank/DDBJ databases">
        <title>De no assembly of potato wild relative species, Solanum commersonii.</title>
        <authorList>
            <person name="Cho K."/>
        </authorList>
    </citation>
    <scope>NUCLEOTIDE SEQUENCE [LARGE SCALE GENOMIC DNA]</scope>
    <source>
        <strain evidence="7">LZ3.2</strain>
        <tissue evidence="7">Leaf</tissue>
    </source>
</reference>
<keyword evidence="5" id="KW-0539">Nucleus</keyword>
<sequence length="158" mass="18336">MEKRKRGRPRKNIKPLISEEKGKLAVAGTSSPVSRRRPEFFKLFLSDRSSQQLVLPKDFSRKYGENMKERSKIKDLCGNVWDVCVEKSDDGVVIFIGKGWEDFIKYQSLKNGYFLIFIYDDEGDSSFTVKVFTTNGCKKSVPMTIQKNQGRDHVMYKY</sequence>
<dbReference type="AlphaFoldDB" id="A0A9J6AQH6"/>
<dbReference type="InterPro" id="IPR015300">
    <property type="entry name" value="DNA-bd_pseudobarrel_sf"/>
</dbReference>
<keyword evidence="3" id="KW-0238">DNA-binding</keyword>
<comment type="subcellular location">
    <subcellularLocation>
        <location evidence="1">Nucleus</location>
    </subcellularLocation>
</comment>